<dbReference type="EC" id="6.5.1.8" evidence="1"/>
<dbReference type="InterPro" id="IPR036025">
    <property type="entry name" value="RtcB-like_sf"/>
</dbReference>
<keyword evidence="4 10" id="KW-0547">Nucleotide-binding</keyword>
<dbReference type="Proteomes" id="UP000049855">
    <property type="component" value="Unassembled WGS sequence"/>
</dbReference>
<dbReference type="RefSeq" id="WP_021171157.1">
    <property type="nucleotide sequence ID" value="NZ_CTRP01000014.1"/>
</dbReference>
<evidence type="ECO:0000256" key="4">
    <source>
        <dbReference type="ARBA" id="ARBA00022741"/>
    </source>
</evidence>
<evidence type="ECO:0000313" key="12">
    <source>
        <dbReference type="EMBL" id="CQR73902.1"/>
    </source>
</evidence>
<evidence type="ECO:0000256" key="9">
    <source>
        <dbReference type="PIRSR" id="PIRSR601233-1"/>
    </source>
</evidence>
<accession>A0A0U1L2K3</accession>
<feature type="binding site" evidence="11">
    <location>
        <position position="162"/>
    </location>
    <ligand>
        <name>Mn(2+)</name>
        <dbReference type="ChEBI" id="CHEBI:29035"/>
        <label>2</label>
    </ligand>
</feature>
<evidence type="ECO:0000256" key="5">
    <source>
        <dbReference type="ARBA" id="ARBA00022800"/>
    </source>
</evidence>
<keyword evidence="2" id="KW-0436">Ligase</keyword>
<dbReference type="EMBL" id="CTRP01000014">
    <property type="protein sequence ID" value="CQR73902.1"/>
    <property type="molecule type" value="Genomic_DNA"/>
</dbReference>
<feature type="binding site" evidence="10">
    <location>
        <position position="309"/>
    </location>
    <ligand>
        <name>GMP</name>
        <dbReference type="ChEBI" id="CHEBI:58115"/>
    </ligand>
</feature>
<dbReference type="GO" id="GO:0030145">
    <property type="term" value="F:manganese ion binding"/>
    <property type="evidence" value="ECO:0007669"/>
    <property type="project" value="TreeGrafter"/>
</dbReference>
<feature type="binding site" evidence="11">
    <location>
        <position position="276"/>
    </location>
    <ligand>
        <name>Mn(2+)</name>
        <dbReference type="ChEBI" id="CHEBI:29035"/>
        <label>2</label>
    </ligand>
</feature>
<dbReference type="AlphaFoldDB" id="A0A0U1L2K3"/>
<feature type="binding site" evidence="11">
    <location>
        <position position="72"/>
    </location>
    <ligand>
        <name>Mn(2+)</name>
        <dbReference type="ChEBI" id="CHEBI:29035"/>
        <label>1</label>
    </ligand>
</feature>
<protein>
    <recommendedName>
        <fullName evidence="1">3'-phosphate/5'-hydroxy nucleic acid ligase</fullName>
        <ecNumber evidence="1">6.5.1.8</ecNumber>
    </recommendedName>
</protein>
<evidence type="ECO:0000256" key="10">
    <source>
        <dbReference type="PIRSR" id="PIRSR601233-2"/>
    </source>
</evidence>
<keyword evidence="6 10" id="KW-0342">GTP-binding</keyword>
<sequence>MFEIKGKHNTALVFTENIDTIAINQIETLCNQEFTQNSKIRIMPDVHGGAGCTIGTTMTIGDKVVPNLVGVDIGCGMEVIQLRNRHIEPQQLDKLIYQKIPCGFNIRDKEHKYNEDIDLNELKCRDKVNLVRARRSIGTLGGGNHFIEANKGSNGDVYIVVHSGSRHLGCEVASLYQELAFQSLNGNTKAELDAFIAELKASGRRRDIQKELKRKKEEIVTDIPKALAYLSGRLFENYIHDMKIVQHFAELNRKAMLEEIIKGMKLDVVDQFTTIHNYIDTDNMILRKGAVSANKSEKLLIPINMQDGSLICVGKGNPDWNFSAPHGAGRIMSRTQARQSFTLSQYRELMKGIYTTSVNKDTLDECPLAYKPMEDIVKNIGDTVDIVDRIRPIYNFKAAE</sequence>
<evidence type="ECO:0000256" key="1">
    <source>
        <dbReference type="ARBA" id="ARBA00012726"/>
    </source>
</evidence>
<evidence type="ECO:0000313" key="13">
    <source>
        <dbReference type="Proteomes" id="UP000049855"/>
    </source>
</evidence>
<dbReference type="Gene3D" id="3.90.1860.10">
    <property type="entry name" value="tRNA-splicing ligase RtcB"/>
    <property type="match status" value="1"/>
</dbReference>
<comment type="catalytic activity">
    <reaction evidence="8">
        <text>a 3'-end 3'-phospho-ribonucleotide-RNA + a 5'-end dephospho-ribonucleoside-RNA + GTP = a ribonucleotidyl-ribonucleotide-RNA + GMP + diphosphate</text>
        <dbReference type="Rhea" id="RHEA:68076"/>
        <dbReference type="Rhea" id="RHEA-COMP:10463"/>
        <dbReference type="Rhea" id="RHEA-COMP:13936"/>
        <dbReference type="Rhea" id="RHEA-COMP:17355"/>
        <dbReference type="ChEBI" id="CHEBI:33019"/>
        <dbReference type="ChEBI" id="CHEBI:37565"/>
        <dbReference type="ChEBI" id="CHEBI:58115"/>
        <dbReference type="ChEBI" id="CHEBI:83062"/>
        <dbReference type="ChEBI" id="CHEBI:138284"/>
        <dbReference type="ChEBI" id="CHEBI:173118"/>
        <dbReference type="EC" id="6.5.1.8"/>
    </reaction>
</comment>
<dbReference type="GO" id="GO:0006396">
    <property type="term" value="P:RNA processing"/>
    <property type="evidence" value="ECO:0007669"/>
    <property type="project" value="InterPro"/>
</dbReference>
<keyword evidence="3 11" id="KW-0479">Metal-binding</keyword>
<gene>
    <name evidence="12" type="ORF">SpAn4DRAFT_0364</name>
</gene>
<feature type="binding site" evidence="11">
    <location>
        <position position="145"/>
    </location>
    <ligand>
        <name>Mn(2+)</name>
        <dbReference type="ChEBI" id="CHEBI:29035"/>
        <label>1</label>
    </ligand>
</feature>
<evidence type="ECO:0000256" key="2">
    <source>
        <dbReference type="ARBA" id="ARBA00022598"/>
    </source>
</evidence>
<dbReference type="GO" id="GO:0170057">
    <property type="term" value="F:RNA ligase (GTP) activity"/>
    <property type="evidence" value="ECO:0007669"/>
    <property type="project" value="UniProtKB-EC"/>
</dbReference>
<dbReference type="PANTHER" id="PTHR43749">
    <property type="entry name" value="RNA-SPLICING LIGASE RTCB"/>
    <property type="match status" value="1"/>
</dbReference>
<proteinExistence type="predicted"/>
<dbReference type="GO" id="GO:0042245">
    <property type="term" value="P:RNA repair"/>
    <property type="evidence" value="ECO:0007669"/>
    <property type="project" value="UniProtKB-KW"/>
</dbReference>
<dbReference type="PANTHER" id="PTHR43749:SF2">
    <property type="entry name" value="RNA-SPLICING LIGASE RTCB"/>
    <property type="match status" value="1"/>
</dbReference>
<dbReference type="GO" id="GO:0006281">
    <property type="term" value="P:DNA repair"/>
    <property type="evidence" value="ECO:0007669"/>
    <property type="project" value="TreeGrafter"/>
</dbReference>
<organism evidence="12 13">
    <name type="scientific">Sporomusa ovata</name>
    <dbReference type="NCBI Taxonomy" id="2378"/>
    <lineage>
        <taxon>Bacteria</taxon>
        <taxon>Bacillati</taxon>
        <taxon>Bacillota</taxon>
        <taxon>Negativicutes</taxon>
        <taxon>Selenomonadales</taxon>
        <taxon>Sporomusaceae</taxon>
        <taxon>Sporomusa</taxon>
    </lineage>
</organism>
<comment type="cofactor">
    <cofactor evidence="11">
        <name>Mn(2+)</name>
        <dbReference type="ChEBI" id="CHEBI:29035"/>
    </cofactor>
    <text evidence="11">Binds 2 manganese ions per subunit.</text>
</comment>
<dbReference type="InterPro" id="IPR001233">
    <property type="entry name" value="RtcB"/>
</dbReference>
<dbReference type="Pfam" id="PF01139">
    <property type="entry name" value="RtcB"/>
    <property type="match status" value="2"/>
</dbReference>
<reference evidence="13" key="1">
    <citation type="submission" date="2015-03" db="EMBL/GenBank/DDBJ databases">
        <authorList>
            <person name="Nijsse Bart"/>
        </authorList>
    </citation>
    <scope>NUCLEOTIDE SEQUENCE [LARGE SCALE GENOMIC DNA]</scope>
</reference>
<keyword evidence="13" id="KW-1185">Reference proteome</keyword>
<feature type="binding site" evidence="10">
    <location>
        <begin position="302"/>
        <end position="305"/>
    </location>
    <ligand>
        <name>GMP</name>
        <dbReference type="ChEBI" id="CHEBI:58115"/>
    </ligand>
</feature>
<evidence type="ECO:0000256" key="3">
    <source>
        <dbReference type="ARBA" id="ARBA00022723"/>
    </source>
</evidence>
<feature type="binding site" evidence="10">
    <location>
        <begin position="326"/>
        <end position="329"/>
    </location>
    <ligand>
        <name>GMP</name>
        <dbReference type="ChEBI" id="CHEBI:58115"/>
    </ligand>
</feature>
<keyword evidence="5" id="KW-0692">RNA repair</keyword>
<evidence type="ECO:0000256" key="6">
    <source>
        <dbReference type="ARBA" id="ARBA00023134"/>
    </source>
</evidence>
<feature type="active site" description="GMP-histidine intermediate" evidence="9">
    <location>
        <position position="326"/>
    </location>
</feature>
<dbReference type="GO" id="GO:0003909">
    <property type="term" value="F:DNA ligase activity"/>
    <property type="evidence" value="ECO:0007669"/>
    <property type="project" value="TreeGrafter"/>
</dbReference>
<dbReference type="SUPFAM" id="SSF103365">
    <property type="entry name" value="Hypothetical protein PH1602"/>
    <property type="match status" value="1"/>
</dbReference>
<dbReference type="InterPro" id="IPR052915">
    <property type="entry name" value="RtcB-like"/>
</dbReference>
<name>A0A0U1L2K3_9FIRM</name>
<feature type="binding site" evidence="10">
    <location>
        <begin position="144"/>
        <end position="148"/>
    </location>
    <ligand>
        <name>GMP</name>
        <dbReference type="ChEBI" id="CHEBI:58115"/>
    </ligand>
</feature>
<keyword evidence="7 11" id="KW-0464">Manganese</keyword>
<evidence type="ECO:0000256" key="11">
    <source>
        <dbReference type="PIRSR" id="PIRSR601233-3"/>
    </source>
</evidence>
<evidence type="ECO:0000256" key="7">
    <source>
        <dbReference type="ARBA" id="ARBA00023211"/>
    </source>
</evidence>
<feature type="binding site" evidence="10">
    <location>
        <begin position="276"/>
        <end position="277"/>
    </location>
    <ligand>
        <name>GMP</name>
        <dbReference type="ChEBI" id="CHEBI:58115"/>
    </ligand>
</feature>
<evidence type="ECO:0000256" key="8">
    <source>
        <dbReference type="ARBA" id="ARBA00047746"/>
    </source>
</evidence>
<dbReference type="GO" id="GO:0005525">
    <property type="term" value="F:GTP binding"/>
    <property type="evidence" value="ECO:0007669"/>
    <property type="project" value="UniProtKB-KW"/>
</dbReference>